<dbReference type="Gene3D" id="1.10.1660.10">
    <property type="match status" value="1"/>
</dbReference>
<accession>A0A0M3QFT1</accession>
<proteinExistence type="predicted"/>
<keyword evidence="4" id="KW-0804">Transcription</keyword>
<dbReference type="EMBL" id="CP010802">
    <property type="protein sequence ID" value="ALC16769.1"/>
    <property type="molecule type" value="Genomic_DNA"/>
</dbReference>
<evidence type="ECO:0000256" key="4">
    <source>
        <dbReference type="ARBA" id="ARBA00023163"/>
    </source>
</evidence>
<dbReference type="RefSeq" id="WP_053550838.1">
    <property type="nucleotide sequence ID" value="NZ_CP010802.1"/>
</dbReference>
<dbReference type="AlphaFoldDB" id="A0A0M3QFT1"/>
<dbReference type="PROSITE" id="PS50937">
    <property type="entry name" value="HTH_MERR_2"/>
    <property type="match status" value="1"/>
</dbReference>
<dbReference type="PANTHER" id="PTHR30204">
    <property type="entry name" value="REDOX-CYCLING DRUG-SENSING TRANSCRIPTIONAL ACTIVATOR SOXR"/>
    <property type="match status" value="1"/>
</dbReference>
<feature type="domain" description="HTH merR-type" evidence="5">
    <location>
        <begin position="8"/>
        <end position="77"/>
    </location>
</feature>
<dbReference type="PROSITE" id="PS00552">
    <property type="entry name" value="HTH_MERR_1"/>
    <property type="match status" value="1"/>
</dbReference>
<reference evidence="6 7" key="1">
    <citation type="submission" date="2015-07" db="EMBL/GenBank/DDBJ databases">
        <title>Isolation and Genomic Characterization of a Novel Halophilic Metal-Reducing Deltaproteobacterium from the Deep Subsurface.</title>
        <authorList>
            <person name="Badalamenti J.P."/>
            <person name="Summers Z.M."/>
            <person name="Gralnick J.A."/>
            <person name="Bond D.R."/>
        </authorList>
    </citation>
    <scope>NUCLEOTIDE SEQUENCE [LARGE SCALE GENOMIC DNA]</scope>
    <source>
        <strain evidence="6 7">WTL</strain>
    </source>
</reference>
<gene>
    <name evidence="6" type="ORF">DSOUD_2001</name>
</gene>
<dbReference type="InterPro" id="IPR000551">
    <property type="entry name" value="MerR-type_HTH_dom"/>
</dbReference>
<dbReference type="CDD" id="cd00592">
    <property type="entry name" value="HTH_MerR-like"/>
    <property type="match status" value="1"/>
</dbReference>
<dbReference type="InterPro" id="IPR047057">
    <property type="entry name" value="MerR_fam"/>
</dbReference>
<dbReference type="PRINTS" id="PR00040">
    <property type="entry name" value="HTHMERR"/>
</dbReference>
<keyword evidence="2" id="KW-0805">Transcription regulation</keyword>
<evidence type="ECO:0000256" key="3">
    <source>
        <dbReference type="ARBA" id="ARBA00023125"/>
    </source>
</evidence>
<protein>
    <submittedName>
        <fullName evidence="6">DNA-binding transcriptional regulator, MerR family</fullName>
    </submittedName>
</protein>
<dbReference type="OrthoDB" id="9792348at2"/>
<dbReference type="Proteomes" id="UP000057158">
    <property type="component" value="Chromosome"/>
</dbReference>
<evidence type="ECO:0000313" key="7">
    <source>
        <dbReference type="Proteomes" id="UP000057158"/>
    </source>
</evidence>
<dbReference type="SMART" id="SM00422">
    <property type="entry name" value="HTH_MERR"/>
    <property type="match status" value="1"/>
</dbReference>
<evidence type="ECO:0000256" key="1">
    <source>
        <dbReference type="ARBA" id="ARBA00022491"/>
    </source>
</evidence>
<organism evidence="6 7">
    <name type="scientific">Desulfuromonas soudanensis</name>
    <dbReference type="NCBI Taxonomy" id="1603606"/>
    <lineage>
        <taxon>Bacteria</taxon>
        <taxon>Pseudomonadati</taxon>
        <taxon>Thermodesulfobacteriota</taxon>
        <taxon>Desulfuromonadia</taxon>
        <taxon>Desulfuromonadales</taxon>
        <taxon>Desulfuromonadaceae</taxon>
        <taxon>Desulfuromonas</taxon>
    </lineage>
</organism>
<dbReference type="Pfam" id="PF13411">
    <property type="entry name" value="MerR_1"/>
    <property type="match status" value="1"/>
</dbReference>
<evidence type="ECO:0000256" key="2">
    <source>
        <dbReference type="ARBA" id="ARBA00023015"/>
    </source>
</evidence>
<evidence type="ECO:0000313" key="6">
    <source>
        <dbReference type="EMBL" id="ALC16769.1"/>
    </source>
</evidence>
<keyword evidence="1" id="KW-0678">Repressor</keyword>
<sequence>MNATPEDLVQIGELAKRLGITTRTIRYYEEIGLMGPPERLGGGTRMYNREDILRLKFILKMKDLGISLKEMQELAENYDESYDSYKNFGRITPRLLEILDLHIHKVDEKISSLSSLRKEIVDYRSRILNILKDQAATS</sequence>
<dbReference type="GO" id="GO:0003700">
    <property type="term" value="F:DNA-binding transcription factor activity"/>
    <property type="evidence" value="ECO:0007669"/>
    <property type="project" value="InterPro"/>
</dbReference>
<dbReference type="InterPro" id="IPR009061">
    <property type="entry name" value="DNA-bd_dom_put_sf"/>
</dbReference>
<keyword evidence="7" id="KW-1185">Reference proteome</keyword>
<evidence type="ECO:0000259" key="5">
    <source>
        <dbReference type="PROSITE" id="PS50937"/>
    </source>
</evidence>
<dbReference type="STRING" id="1603606.DSOUD_2001"/>
<dbReference type="GO" id="GO:0003677">
    <property type="term" value="F:DNA binding"/>
    <property type="evidence" value="ECO:0007669"/>
    <property type="project" value="UniProtKB-KW"/>
</dbReference>
<keyword evidence="3 6" id="KW-0238">DNA-binding</keyword>
<dbReference type="KEGG" id="des:DSOUD_2001"/>
<dbReference type="SUPFAM" id="SSF46955">
    <property type="entry name" value="Putative DNA-binding domain"/>
    <property type="match status" value="1"/>
</dbReference>
<dbReference type="PANTHER" id="PTHR30204:SF69">
    <property type="entry name" value="MERR-FAMILY TRANSCRIPTIONAL REGULATOR"/>
    <property type="match status" value="1"/>
</dbReference>
<name>A0A0M3QFT1_9BACT</name>
<dbReference type="PATRIC" id="fig|1603606.3.peg.2163"/>